<keyword evidence="3" id="KW-1185">Reference proteome</keyword>
<dbReference type="OrthoDB" id="9782977at2"/>
<dbReference type="Gene3D" id="2.40.70.10">
    <property type="entry name" value="Acid Proteases"/>
    <property type="match status" value="1"/>
</dbReference>
<keyword evidence="2" id="KW-0378">Hydrolase</keyword>
<reference evidence="2 3" key="1">
    <citation type="journal article" date="2013" name="Genome Announc.">
        <title>Complete Genome Sequence of Glaciecola psychrophila Strain 170T.</title>
        <authorList>
            <person name="Yin J."/>
            <person name="Chen J."/>
            <person name="Liu G."/>
            <person name="Yu Y."/>
            <person name="Song L."/>
            <person name="Wang X."/>
            <person name="Qu X."/>
        </authorList>
    </citation>
    <scope>NUCLEOTIDE SEQUENCE [LARGE SCALE GENOMIC DNA]</scope>
    <source>
        <strain evidence="2 3">170</strain>
    </source>
</reference>
<dbReference type="GO" id="GO:0008233">
    <property type="term" value="F:peptidase activity"/>
    <property type="evidence" value="ECO:0007669"/>
    <property type="project" value="UniProtKB-KW"/>
</dbReference>
<dbReference type="PATRIC" id="fig|1129794.4.peg.3568"/>
<dbReference type="STRING" id="1129794.C427_3587"/>
<dbReference type="EMBL" id="CP003837">
    <property type="protein sequence ID" value="AGH45695.1"/>
    <property type="molecule type" value="Genomic_DNA"/>
</dbReference>
<evidence type="ECO:0000259" key="1">
    <source>
        <dbReference type="Pfam" id="PF05618"/>
    </source>
</evidence>
<dbReference type="SUPFAM" id="SSF50630">
    <property type="entry name" value="Acid proteases"/>
    <property type="match status" value="1"/>
</dbReference>
<dbReference type="PANTHER" id="PTHR38037">
    <property type="entry name" value="ZN_PROTEASE DOMAIN-CONTAINING PROTEIN"/>
    <property type="match status" value="1"/>
</dbReference>
<dbReference type="GO" id="GO:0006508">
    <property type="term" value="P:proteolysis"/>
    <property type="evidence" value="ECO:0007669"/>
    <property type="project" value="UniProtKB-KW"/>
</dbReference>
<name>M4RPV0_9ALTE</name>
<dbReference type="PANTHER" id="PTHR38037:SF2">
    <property type="entry name" value="ATP-DEPENDENT ZINC PROTEASE DOMAIN-CONTAINING PROTEIN-RELATED"/>
    <property type="match status" value="1"/>
</dbReference>
<dbReference type="InterPro" id="IPR008503">
    <property type="entry name" value="Asp_endopeptidase"/>
</dbReference>
<proteinExistence type="predicted"/>
<evidence type="ECO:0000313" key="3">
    <source>
        <dbReference type="Proteomes" id="UP000011864"/>
    </source>
</evidence>
<evidence type="ECO:0000313" key="2">
    <source>
        <dbReference type="EMBL" id="AGH45695.1"/>
    </source>
</evidence>
<feature type="domain" description="Retropepsin-like aspartic endopeptidase" evidence="1">
    <location>
        <begin position="7"/>
        <end position="139"/>
    </location>
</feature>
<sequence length="142" mass="16237">MNNKNLVGALELCDLPQLKLNGLETRVDTGAATSSLHVDNIVEFKKVKEKWVKFDIHPDTHDVSQVVQREAKVKSVRRVKSSNATHQRRMVIETDILIAGMQWCIELTLTDRSEMKYLMLLGREAMSGRLIVDPEHEFLLPK</sequence>
<protein>
    <submittedName>
        <fullName evidence="2">Aspartyl protease</fullName>
    </submittedName>
</protein>
<dbReference type="RefSeq" id="WP_015431026.1">
    <property type="nucleotide sequence ID" value="NC_020514.1"/>
</dbReference>
<dbReference type="InterPro" id="IPR021109">
    <property type="entry name" value="Peptidase_aspartic_dom_sf"/>
</dbReference>
<dbReference type="eggNOG" id="COG4067">
    <property type="taxonomic scope" value="Bacteria"/>
</dbReference>
<accession>M4RPV0</accession>
<dbReference type="KEGG" id="gps:C427_3587"/>
<keyword evidence="2" id="KW-0645">Protease</keyword>
<dbReference type="Proteomes" id="UP000011864">
    <property type="component" value="Chromosome"/>
</dbReference>
<dbReference type="HOGENOM" id="CLU_099424_1_1_6"/>
<gene>
    <name evidence="2" type="ORF">C427_3587</name>
</gene>
<dbReference type="AlphaFoldDB" id="M4RPV0"/>
<dbReference type="Pfam" id="PF05618">
    <property type="entry name" value="Zn_protease"/>
    <property type="match status" value="1"/>
</dbReference>
<organism evidence="2 3">
    <name type="scientific">Paraglaciecola psychrophila 170</name>
    <dbReference type="NCBI Taxonomy" id="1129794"/>
    <lineage>
        <taxon>Bacteria</taxon>
        <taxon>Pseudomonadati</taxon>
        <taxon>Pseudomonadota</taxon>
        <taxon>Gammaproteobacteria</taxon>
        <taxon>Alteromonadales</taxon>
        <taxon>Alteromonadaceae</taxon>
        <taxon>Paraglaciecola</taxon>
    </lineage>
</organism>